<dbReference type="GO" id="GO:0008684">
    <property type="term" value="F:2-oxopent-4-enoate hydratase activity"/>
    <property type="evidence" value="ECO:0007669"/>
    <property type="project" value="TreeGrafter"/>
</dbReference>
<name>A0A250DMK4_9BURK</name>
<dbReference type="InterPro" id="IPR011234">
    <property type="entry name" value="Fumarylacetoacetase-like_C"/>
</dbReference>
<dbReference type="EMBL" id="CP023284">
    <property type="protein sequence ID" value="ATA55605.1"/>
    <property type="molecule type" value="Genomic_DNA"/>
</dbReference>
<proteinExistence type="predicted"/>
<dbReference type="Proteomes" id="UP000217154">
    <property type="component" value="Chromosome"/>
</dbReference>
<protein>
    <submittedName>
        <fullName evidence="3">2-keto-4-pentenoate hydratase</fullName>
    </submittedName>
</protein>
<sequence length="260" mass="28027">MSKLAVFENVARRIRRAYVGVPIDPVGPEIGPQNLEGAYKVQQLNTSFRTRAGEAVVGRKIGLTSPVVQKQLGVDQPDYGVLFESMRVANGATIDRSKLLQPRIEGEIALAFRADMRTAPTSLAELVDAVDWLSPALEIVDSRICNWQIGIVDTIADNASSGLFVIGNQRLRPREVDTVGCTMQLYANGEIVSQGTGAACLGDPYLAALWLVKKMIALNEPLKAGEVIMTGALGPMVTVHADTHYQLKVDGFGACDVTFS</sequence>
<dbReference type="InterPro" id="IPR036663">
    <property type="entry name" value="Fumarylacetoacetase_C_sf"/>
</dbReference>
<evidence type="ECO:0000313" key="4">
    <source>
        <dbReference type="Proteomes" id="UP000217154"/>
    </source>
</evidence>
<evidence type="ECO:0000259" key="2">
    <source>
        <dbReference type="Pfam" id="PF01557"/>
    </source>
</evidence>
<dbReference type="InterPro" id="IPR050772">
    <property type="entry name" value="Hydratase-Decarb/MhpD_sf"/>
</dbReference>
<evidence type="ECO:0000256" key="1">
    <source>
        <dbReference type="ARBA" id="ARBA00023239"/>
    </source>
</evidence>
<dbReference type="GO" id="GO:0005737">
    <property type="term" value="C:cytoplasm"/>
    <property type="evidence" value="ECO:0007669"/>
    <property type="project" value="TreeGrafter"/>
</dbReference>
<gene>
    <name evidence="3" type="ORF">CKY39_22025</name>
</gene>
<dbReference type="PANTHER" id="PTHR30143:SF0">
    <property type="entry name" value="2-KETO-4-PENTENOATE HYDRATASE"/>
    <property type="match status" value="1"/>
</dbReference>
<dbReference type="KEGG" id="vbo:CKY39_22025"/>
<dbReference type="PANTHER" id="PTHR30143">
    <property type="entry name" value="ACID HYDRATASE"/>
    <property type="match status" value="1"/>
</dbReference>
<reference evidence="3 4" key="1">
    <citation type="submission" date="2017-09" db="EMBL/GenBank/DDBJ databases">
        <title>The diverse metabolic capabilities of V. boronicumulans make it an excellent choice for continued studies on novel biodegradation.</title>
        <authorList>
            <person name="Sun S."/>
        </authorList>
    </citation>
    <scope>NUCLEOTIDE SEQUENCE [LARGE SCALE GENOMIC DNA]</scope>
    <source>
        <strain evidence="3 4">J1</strain>
    </source>
</reference>
<organism evidence="3 4">
    <name type="scientific">Variovorax boronicumulans</name>
    <dbReference type="NCBI Taxonomy" id="436515"/>
    <lineage>
        <taxon>Bacteria</taxon>
        <taxon>Pseudomonadati</taxon>
        <taxon>Pseudomonadota</taxon>
        <taxon>Betaproteobacteria</taxon>
        <taxon>Burkholderiales</taxon>
        <taxon>Comamonadaceae</taxon>
        <taxon>Variovorax</taxon>
    </lineage>
</organism>
<dbReference type="SUPFAM" id="SSF56529">
    <property type="entry name" value="FAH"/>
    <property type="match status" value="1"/>
</dbReference>
<dbReference type="AlphaFoldDB" id="A0A250DMK4"/>
<evidence type="ECO:0000313" key="3">
    <source>
        <dbReference type="EMBL" id="ATA55605.1"/>
    </source>
</evidence>
<accession>A0A250DMK4</accession>
<dbReference type="Gene3D" id="3.90.850.10">
    <property type="entry name" value="Fumarylacetoacetase-like, C-terminal domain"/>
    <property type="match status" value="1"/>
</dbReference>
<dbReference type="Pfam" id="PF01557">
    <property type="entry name" value="FAA_hydrolase"/>
    <property type="match status" value="1"/>
</dbReference>
<keyword evidence="1" id="KW-0456">Lyase</keyword>
<dbReference type="RefSeq" id="WP_095745955.1">
    <property type="nucleotide sequence ID" value="NZ_CP023284.1"/>
</dbReference>
<feature type="domain" description="Fumarylacetoacetase-like C-terminal" evidence="2">
    <location>
        <begin position="77"/>
        <end position="258"/>
    </location>
</feature>